<dbReference type="InterPro" id="IPR050366">
    <property type="entry name" value="BP-dependent_transpt_permease"/>
</dbReference>
<keyword evidence="4 7" id="KW-0812">Transmembrane</keyword>
<evidence type="ECO:0000256" key="6">
    <source>
        <dbReference type="ARBA" id="ARBA00023136"/>
    </source>
</evidence>
<proteinExistence type="inferred from homology"/>
<dbReference type="KEGG" id="bacg:D2962_10915"/>
<dbReference type="PROSITE" id="PS50928">
    <property type="entry name" value="ABC_TM1"/>
    <property type="match status" value="1"/>
</dbReference>
<dbReference type="RefSeq" id="WP_122014982.1">
    <property type="nucleotide sequence ID" value="NZ_CP033169.1"/>
</dbReference>
<dbReference type="InterPro" id="IPR035906">
    <property type="entry name" value="MetI-like_sf"/>
</dbReference>
<dbReference type="PANTHER" id="PTHR43386">
    <property type="entry name" value="OLIGOPEPTIDE TRANSPORT SYSTEM PERMEASE PROTEIN APPC"/>
    <property type="match status" value="1"/>
</dbReference>
<dbReference type="EMBL" id="CP033169">
    <property type="protein sequence ID" value="AYO31046.1"/>
    <property type="molecule type" value="Genomic_DNA"/>
</dbReference>
<keyword evidence="2 7" id="KW-0813">Transport</keyword>
<evidence type="ECO:0000259" key="8">
    <source>
        <dbReference type="PROSITE" id="PS50928"/>
    </source>
</evidence>
<feature type="transmembrane region" description="Helical" evidence="7">
    <location>
        <begin position="220"/>
        <end position="238"/>
    </location>
</feature>
<evidence type="ECO:0000256" key="3">
    <source>
        <dbReference type="ARBA" id="ARBA00022475"/>
    </source>
</evidence>
<feature type="transmembrane region" description="Helical" evidence="7">
    <location>
        <begin position="38"/>
        <end position="58"/>
    </location>
</feature>
<sequence length="306" mass="33909">MEVKTEVKNVVPGKAKRKVEGRSLWMDAWLRLKKNKSAMFGMALVIVICLAAILAPYITRYDPYDQLIWKEGASAKLAPPSATHWFGTDIYGRDIYTRVVYGARISLQIGFAATGISVIIGVILGSLAGYYGGFIDDIISWLTNVIFAFPFLLFVLALVAYLPPSLPLMYMSIGIISWASFARVARGQVIQVKEMEYVEAATAVGGGDWRIIFKHILPNILAPIIVQATLEVGSIIMLESSLSFLGFGVQPPKPAWGYMINEGRQFFLSGQWWWSVFPGFAIMALVLGFNLFGDGLRDALDPRLKQ</sequence>
<dbReference type="AlphaFoldDB" id="A0A3G2R6L0"/>
<dbReference type="GO" id="GO:0005886">
    <property type="term" value="C:plasma membrane"/>
    <property type="evidence" value="ECO:0007669"/>
    <property type="project" value="UniProtKB-SubCell"/>
</dbReference>
<dbReference type="InterPro" id="IPR000515">
    <property type="entry name" value="MetI-like"/>
</dbReference>
<dbReference type="SUPFAM" id="SSF161098">
    <property type="entry name" value="MetI-like"/>
    <property type="match status" value="1"/>
</dbReference>
<keyword evidence="6 7" id="KW-0472">Membrane</keyword>
<keyword evidence="10" id="KW-1185">Reference proteome</keyword>
<evidence type="ECO:0000256" key="5">
    <source>
        <dbReference type="ARBA" id="ARBA00022989"/>
    </source>
</evidence>
<organism evidence="9 10">
    <name type="scientific">Biomaibacter acetigenes</name>
    <dbReference type="NCBI Taxonomy" id="2316383"/>
    <lineage>
        <taxon>Bacteria</taxon>
        <taxon>Bacillati</taxon>
        <taxon>Bacillota</taxon>
        <taxon>Clostridia</taxon>
        <taxon>Thermosediminibacterales</taxon>
        <taxon>Tepidanaerobacteraceae</taxon>
        <taxon>Biomaibacter</taxon>
    </lineage>
</organism>
<name>A0A3G2R6L0_9FIRM</name>
<dbReference type="Proteomes" id="UP000280960">
    <property type="component" value="Chromosome"/>
</dbReference>
<evidence type="ECO:0000256" key="2">
    <source>
        <dbReference type="ARBA" id="ARBA00022448"/>
    </source>
</evidence>
<evidence type="ECO:0000313" key="9">
    <source>
        <dbReference type="EMBL" id="AYO31046.1"/>
    </source>
</evidence>
<dbReference type="Gene3D" id="1.10.3720.10">
    <property type="entry name" value="MetI-like"/>
    <property type="match status" value="1"/>
</dbReference>
<dbReference type="CDD" id="cd06261">
    <property type="entry name" value="TM_PBP2"/>
    <property type="match status" value="1"/>
</dbReference>
<dbReference type="GO" id="GO:0055085">
    <property type="term" value="P:transmembrane transport"/>
    <property type="evidence" value="ECO:0007669"/>
    <property type="project" value="InterPro"/>
</dbReference>
<evidence type="ECO:0000256" key="1">
    <source>
        <dbReference type="ARBA" id="ARBA00004651"/>
    </source>
</evidence>
<feature type="transmembrane region" description="Helical" evidence="7">
    <location>
        <begin position="168"/>
        <end position="185"/>
    </location>
</feature>
<reference evidence="9 10" key="1">
    <citation type="submission" date="2018-10" db="EMBL/GenBank/DDBJ databases">
        <authorList>
            <person name="Zhang X."/>
        </authorList>
    </citation>
    <scope>NUCLEOTIDE SEQUENCE [LARGE SCALE GENOMIC DNA]</scope>
    <source>
        <strain evidence="9 10">SK-G1</strain>
    </source>
</reference>
<accession>A0A3G2R6L0</accession>
<gene>
    <name evidence="9" type="ORF">D2962_10915</name>
</gene>
<feature type="transmembrane region" description="Helical" evidence="7">
    <location>
        <begin position="272"/>
        <end position="293"/>
    </location>
</feature>
<evidence type="ECO:0000256" key="7">
    <source>
        <dbReference type="RuleBase" id="RU363032"/>
    </source>
</evidence>
<protein>
    <submittedName>
        <fullName evidence="9">ABC transporter permease</fullName>
    </submittedName>
</protein>
<keyword evidence="5 7" id="KW-1133">Transmembrane helix</keyword>
<comment type="similarity">
    <text evidence="7">Belongs to the binding-protein-dependent transport system permease family.</text>
</comment>
<evidence type="ECO:0000256" key="4">
    <source>
        <dbReference type="ARBA" id="ARBA00022692"/>
    </source>
</evidence>
<evidence type="ECO:0000313" key="10">
    <source>
        <dbReference type="Proteomes" id="UP000280960"/>
    </source>
</evidence>
<feature type="transmembrane region" description="Helical" evidence="7">
    <location>
        <begin position="109"/>
        <end position="131"/>
    </location>
</feature>
<dbReference type="Pfam" id="PF00528">
    <property type="entry name" value="BPD_transp_1"/>
    <property type="match status" value="1"/>
</dbReference>
<dbReference type="PANTHER" id="PTHR43386:SF1">
    <property type="entry name" value="D,D-DIPEPTIDE TRANSPORT SYSTEM PERMEASE PROTEIN DDPC-RELATED"/>
    <property type="match status" value="1"/>
</dbReference>
<dbReference type="Pfam" id="PF12911">
    <property type="entry name" value="OppC_N"/>
    <property type="match status" value="1"/>
</dbReference>
<feature type="transmembrane region" description="Helical" evidence="7">
    <location>
        <begin position="138"/>
        <end position="162"/>
    </location>
</feature>
<feature type="domain" description="ABC transmembrane type-1" evidence="8">
    <location>
        <begin position="103"/>
        <end position="293"/>
    </location>
</feature>
<keyword evidence="3" id="KW-1003">Cell membrane</keyword>
<comment type="subcellular location">
    <subcellularLocation>
        <location evidence="1 7">Cell membrane</location>
        <topology evidence="1 7">Multi-pass membrane protein</topology>
    </subcellularLocation>
</comment>
<dbReference type="InterPro" id="IPR025966">
    <property type="entry name" value="OppC_N"/>
</dbReference>